<gene>
    <name evidence="2" type="ORF">POPTR_014G048800</name>
</gene>
<evidence type="ECO:0000313" key="3">
    <source>
        <dbReference type="Proteomes" id="UP000006729"/>
    </source>
</evidence>
<evidence type="ECO:0000313" key="2">
    <source>
        <dbReference type="EMBL" id="PNT03066.1"/>
    </source>
</evidence>
<name>A0A2K1XQK4_POPTR</name>
<proteinExistence type="predicted"/>
<sequence length="70" mass="8485">MLPQPDRRGRREKKKKGKERPNLTTCWAKWPRLRQRFERTKTKHFSLEQADIFGAVQSRKANLPLKKRVR</sequence>
<dbReference type="Proteomes" id="UP000006729">
    <property type="component" value="Chromosome 14"/>
</dbReference>
<dbReference type="InParanoid" id="A0A2K1XQK4"/>
<dbReference type="EMBL" id="CM009303">
    <property type="protein sequence ID" value="PNT03066.1"/>
    <property type="molecule type" value="Genomic_DNA"/>
</dbReference>
<protein>
    <submittedName>
        <fullName evidence="2">Uncharacterized protein</fullName>
    </submittedName>
</protein>
<dbReference type="AlphaFoldDB" id="A0A2K1XQK4"/>
<accession>A0A2K1XQK4</accession>
<reference evidence="2 3" key="1">
    <citation type="journal article" date="2006" name="Science">
        <title>The genome of black cottonwood, Populus trichocarpa (Torr. &amp; Gray).</title>
        <authorList>
            <person name="Tuskan G.A."/>
            <person name="Difazio S."/>
            <person name="Jansson S."/>
            <person name="Bohlmann J."/>
            <person name="Grigoriev I."/>
            <person name="Hellsten U."/>
            <person name="Putnam N."/>
            <person name="Ralph S."/>
            <person name="Rombauts S."/>
            <person name="Salamov A."/>
            <person name="Schein J."/>
            <person name="Sterck L."/>
            <person name="Aerts A."/>
            <person name="Bhalerao R.R."/>
            <person name="Bhalerao R.P."/>
            <person name="Blaudez D."/>
            <person name="Boerjan W."/>
            <person name="Brun A."/>
            <person name="Brunner A."/>
            <person name="Busov V."/>
            <person name="Campbell M."/>
            <person name="Carlson J."/>
            <person name="Chalot M."/>
            <person name="Chapman J."/>
            <person name="Chen G.L."/>
            <person name="Cooper D."/>
            <person name="Coutinho P.M."/>
            <person name="Couturier J."/>
            <person name="Covert S."/>
            <person name="Cronk Q."/>
            <person name="Cunningham R."/>
            <person name="Davis J."/>
            <person name="Degroeve S."/>
            <person name="Dejardin A."/>
            <person name="Depamphilis C."/>
            <person name="Detter J."/>
            <person name="Dirks B."/>
            <person name="Dubchak I."/>
            <person name="Duplessis S."/>
            <person name="Ehlting J."/>
            <person name="Ellis B."/>
            <person name="Gendler K."/>
            <person name="Goodstein D."/>
            <person name="Gribskov M."/>
            <person name="Grimwood J."/>
            <person name="Groover A."/>
            <person name="Gunter L."/>
            <person name="Hamberger B."/>
            <person name="Heinze B."/>
            <person name="Helariutta Y."/>
            <person name="Henrissat B."/>
            <person name="Holligan D."/>
            <person name="Holt R."/>
            <person name="Huang W."/>
            <person name="Islam-Faridi N."/>
            <person name="Jones S."/>
            <person name="Jones-Rhoades M."/>
            <person name="Jorgensen R."/>
            <person name="Joshi C."/>
            <person name="Kangasjarvi J."/>
            <person name="Karlsson J."/>
            <person name="Kelleher C."/>
            <person name="Kirkpatrick R."/>
            <person name="Kirst M."/>
            <person name="Kohler A."/>
            <person name="Kalluri U."/>
            <person name="Larimer F."/>
            <person name="Leebens-Mack J."/>
            <person name="Leple J.C."/>
            <person name="Locascio P."/>
            <person name="Lou Y."/>
            <person name="Lucas S."/>
            <person name="Martin F."/>
            <person name="Montanini B."/>
            <person name="Napoli C."/>
            <person name="Nelson D.R."/>
            <person name="Nelson C."/>
            <person name="Nieminen K."/>
            <person name="Nilsson O."/>
            <person name="Pereda V."/>
            <person name="Peter G."/>
            <person name="Philippe R."/>
            <person name="Pilate G."/>
            <person name="Poliakov A."/>
            <person name="Razumovskaya J."/>
            <person name="Richardson P."/>
            <person name="Rinaldi C."/>
            <person name="Ritland K."/>
            <person name="Rouze P."/>
            <person name="Ryaboy D."/>
            <person name="Schmutz J."/>
            <person name="Schrader J."/>
            <person name="Segerman B."/>
            <person name="Shin H."/>
            <person name="Siddiqui A."/>
            <person name="Sterky F."/>
            <person name="Terry A."/>
            <person name="Tsai C.J."/>
            <person name="Uberbacher E."/>
            <person name="Unneberg P."/>
            <person name="Vahala J."/>
            <person name="Wall K."/>
            <person name="Wessler S."/>
            <person name="Yang G."/>
            <person name="Yin T."/>
            <person name="Douglas C."/>
            <person name="Marra M."/>
            <person name="Sandberg G."/>
            <person name="Van de Peer Y."/>
            <person name="Rokhsar D."/>
        </authorList>
    </citation>
    <scope>NUCLEOTIDE SEQUENCE [LARGE SCALE GENOMIC DNA]</scope>
    <source>
        <strain evidence="3">cv. Nisqually</strain>
    </source>
</reference>
<keyword evidence="3" id="KW-1185">Reference proteome</keyword>
<evidence type="ECO:0000256" key="1">
    <source>
        <dbReference type="SAM" id="MobiDB-lite"/>
    </source>
</evidence>
<feature type="region of interest" description="Disordered" evidence="1">
    <location>
        <begin position="1"/>
        <end position="21"/>
    </location>
</feature>
<organism evidence="2 3">
    <name type="scientific">Populus trichocarpa</name>
    <name type="common">Western balsam poplar</name>
    <name type="synonym">Populus balsamifera subsp. trichocarpa</name>
    <dbReference type="NCBI Taxonomy" id="3694"/>
    <lineage>
        <taxon>Eukaryota</taxon>
        <taxon>Viridiplantae</taxon>
        <taxon>Streptophyta</taxon>
        <taxon>Embryophyta</taxon>
        <taxon>Tracheophyta</taxon>
        <taxon>Spermatophyta</taxon>
        <taxon>Magnoliopsida</taxon>
        <taxon>eudicotyledons</taxon>
        <taxon>Gunneridae</taxon>
        <taxon>Pentapetalae</taxon>
        <taxon>rosids</taxon>
        <taxon>fabids</taxon>
        <taxon>Malpighiales</taxon>
        <taxon>Salicaceae</taxon>
        <taxon>Saliceae</taxon>
        <taxon>Populus</taxon>
    </lineage>
</organism>